<feature type="transmembrane region" description="Helical" evidence="1">
    <location>
        <begin position="20"/>
        <end position="39"/>
    </location>
</feature>
<name>A0A2T0RIB7_9ACTN</name>
<dbReference type="Proteomes" id="UP000239209">
    <property type="component" value="Unassembled WGS sequence"/>
</dbReference>
<gene>
    <name evidence="2" type="ORF">CLV70_12279</name>
</gene>
<evidence type="ECO:0000256" key="1">
    <source>
        <dbReference type="SAM" id="Phobius"/>
    </source>
</evidence>
<reference evidence="2 3" key="1">
    <citation type="submission" date="2018-03" db="EMBL/GenBank/DDBJ databases">
        <title>Genomic Encyclopedia of Archaeal and Bacterial Type Strains, Phase II (KMG-II): from individual species to whole genera.</title>
        <authorList>
            <person name="Goeker M."/>
        </authorList>
    </citation>
    <scope>NUCLEOTIDE SEQUENCE [LARGE SCALE GENOMIC DNA]</scope>
    <source>
        <strain evidence="2 3">DSM 45348</strain>
    </source>
</reference>
<evidence type="ECO:0000313" key="2">
    <source>
        <dbReference type="EMBL" id="PRY20840.1"/>
    </source>
</evidence>
<proteinExistence type="predicted"/>
<protein>
    <submittedName>
        <fullName evidence="2">Uncharacterized protein</fullName>
    </submittedName>
</protein>
<evidence type="ECO:0000313" key="3">
    <source>
        <dbReference type="Proteomes" id="UP000239209"/>
    </source>
</evidence>
<dbReference type="OrthoDB" id="5196233at2"/>
<accession>A0A2T0RIB7</accession>
<comment type="caution">
    <text evidence="2">The sequence shown here is derived from an EMBL/GenBank/DDBJ whole genome shotgun (WGS) entry which is preliminary data.</text>
</comment>
<dbReference type="RefSeq" id="WP_106130486.1">
    <property type="nucleotide sequence ID" value="NZ_PVZG01000022.1"/>
</dbReference>
<organism evidence="2 3">
    <name type="scientific">Pseudosporangium ferrugineum</name>
    <dbReference type="NCBI Taxonomy" id="439699"/>
    <lineage>
        <taxon>Bacteria</taxon>
        <taxon>Bacillati</taxon>
        <taxon>Actinomycetota</taxon>
        <taxon>Actinomycetes</taxon>
        <taxon>Micromonosporales</taxon>
        <taxon>Micromonosporaceae</taxon>
        <taxon>Pseudosporangium</taxon>
    </lineage>
</organism>
<dbReference type="EMBL" id="PVZG01000022">
    <property type="protein sequence ID" value="PRY20840.1"/>
    <property type="molecule type" value="Genomic_DNA"/>
</dbReference>
<dbReference type="AlphaFoldDB" id="A0A2T0RIB7"/>
<keyword evidence="1" id="KW-0812">Transmembrane</keyword>
<sequence length="79" mass="8573">MIENDKTERATEGVRADRRWIGMGVVAFLAVAGLKGLIIAGNFADGPLRHWYVQAGIVAGALALYAAGEWLIGRGYRRD</sequence>
<keyword evidence="1" id="KW-1133">Transmembrane helix</keyword>
<keyword evidence="1" id="KW-0472">Membrane</keyword>
<feature type="transmembrane region" description="Helical" evidence="1">
    <location>
        <begin position="51"/>
        <end position="72"/>
    </location>
</feature>
<keyword evidence="3" id="KW-1185">Reference proteome</keyword>